<comment type="caution">
    <text evidence="2">The sequence shown here is derived from an EMBL/GenBank/DDBJ whole genome shotgun (WGS) entry which is preliminary data.</text>
</comment>
<evidence type="ECO:0000256" key="1">
    <source>
        <dbReference type="SAM" id="MobiDB-lite"/>
    </source>
</evidence>
<evidence type="ECO:0000313" key="3">
    <source>
        <dbReference type="Proteomes" id="UP001219525"/>
    </source>
</evidence>
<dbReference type="AlphaFoldDB" id="A0AAD6Y5L7"/>
<name>A0AAD6Y5L7_9AGAR</name>
<dbReference type="EMBL" id="JARJCW010000092">
    <property type="protein sequence ID" value="KAJ7195208.1"/>
    <property type="molecule type" value="Genomic_DNA"/>
</dbReference>
<sequence length="242" mass="26557">MRPPQEIELHGHRAPSVQLKLHDLNVRSRQRVFGHIRISAWEPGPNWTAGSGLLASATATATAMLRACTETADSRHWAAKSIGRTRDLPVGICIRTGKQRWSARRWACVPSPWESKSKWPVRACVAVLAVAVAIAVAKIQDMRHATVSVHGCGPRDSENTRTQVKGNRLQRISADAYMWNGHDLVSTSPSDGPARVALCSIDCRRSPPPSLRSRTRGLRSRETPFHCAGTSDGKAAAPRREK</sequence>
<dbReference type="Proteomes" id="UP001219525">
    <property type="component" value="Unassembled WGS sequence"/>
</dbReference>
<reference evidence="2" key="1">
    <citation type="submission" date="2023-03" db="EMBL/GenBank/DDBJ databases">
        <title>Massive genome expansion in bonnet fungi (Mycena s.s.) driven by repeated elements and novel gene families across ecological guilds.</title>
        <authorList>
            <consortium name="Lawrence Berkeley National Laboratory"/>
            <person name="Harder C.B."/>
            <person name="Miyauchi S."/>
            <person name="Viragh M."/>
            <person name="Kuo A."/>
            <person name="Thoen E."/>
            <person name="Andreopoulos B."/>
            <person name="Lu D."/>
            <person name="Skrede I."/>
            <person name="Drula E."/>
            <person name="Henrissat B."/>
            <person name="Morin E."/>
            <person name="Kohler A."/>
            <person name="Barry K."/>
            <person name="LaButti K."/>
            <person name="Morin E."/>
            <person name="Salamov A."/>
            <person name="Lipzen A."/>
            <person name="Mereny Z."/>
            <person name="Hegedus B."/>
            <person name="Baldrian P."/>
            <person name="Stursova M."/>
            <person name="Weitz H."/>
            <person name="Taylor A."/>
            <person name="Grigoriev I.V."/>
            <person name="Nagy L.G."/>
            <person name="Martin F."/>
            <person name="Kauserud H."/>
        </authorList>
    </citation>
    <scope>NUCLEOTIDE SEQUENCE</scope>
    <source>
        <strain evidence="2">9144</strain>
    </source>
</reference>
<protein>
    <submittedName>
        <fullName evidence="2">Uncharacterized protein</fullName>
    </submittedName>
</protein>
<feature type="region of interest" description="Disordered" evidence="1">
    <location>
        <begin position="207"/>
        <end position="242"/>
    </location>
</feature>
<accession>A0AAD6Y5L7</accession>
<gene>
    <name evidence="2" type="ORF">GGX14DRAFT_404125</name>
</gene>
<keyword evidence="3" id="KW-1185">Reference proteome</keyword>
<organism evidence="2 3">
    <name type="scientific">Mycena pura</name>
    <dbReference type="NCBI Taxonomy" id="153505"/>
    <lineage>
        <taxon>Eukaryota</taxon>
        <taxon>Fungi</taxon>
        <taxon>Dikarya</taxon>
        <taxon>Basidiomycota</taxon>
        <taxon>Agaricomycotina</taxon>
        <taxon>Agaricomycetes</taxon>
        <taxon>Agaricomycetidae</taxon>
        <taxon>Agaricales</taxon>
        <taxon>Marasmiineae</taxon>
        <taxon>Mycenaceae</taxon>
        <taxon>Mycena</taxon>
    </lineage>
</organism>
<evidence type="ECO:0000313" key="2">
    <source>
        <dbReference type="EMBL" id="KAJ7195208.1"/>
    </source>
</evidence>
<proteinExistence type="predicted"/>